<protein>
    <submittedName>
        <fullName evidence="2">Serine/threonine-protein phosphatase</fullName>
    </submittedName>
</protein>
<name>A0A7K0EMN3_9BACT</name>
<dbReference type="InterPro" id="IPR036457">
    <property type="entry name" value="PPM-type-like_dom_sf"/>
</dbReference>
<organism evidence="2 3">
    <name type="scientific">Larkinella terrae</name>
    <dbReference type="NCBI Taxonomy" id="2025311"/>
    <lineage>
        <taxon>Bacteria</taxon>
        <taxon>Pseudomonadati</taxon>
        <taxon>Bacteroidota</taxon>
        <taxon>Cytophagia</taxon>
        <taxon>Cytophagales</taxon>
        <taxon>Spirosomataceae</taxon>
        <taxon>Larkinella</taxon>
    </lineage>
</organism>
<reference evidence="2 3" key="1">
    <citation type="journal article" date="2018" name="Antonie Van Leeuwenhoek">
        <title>Larkinella terrae sp. nov., isolated from soil on Jeju Island, South Korea.</title>
        <authorList>
            <person name="Ten L.N."/>
            <person name="Jeon J."/>
            <person name="Park S.J."/>
            <person name="Park S."/>
            <person name="Lee S.Y."/>
            <person name="Kim M.K."/>
            <person name="Jung H.Y."/>
        </authorList>
    </citation>
    <scope>NUCLEOTIDE SEQUENCE [LARGE SCALE GENOMIC DNA]</scope>
    <source>
        <strain evidence="2 3">KCTC 52001</strain>
    </source>
</reference>
<dbReference type="SMART" id="SM00332">
    <property type="entry name" value="PP2Cc"/>
    <property type="match status" value="1"/>
</dbReference>
<dbReference type="InterPro" id="IPR001932">
    <property type="entry name" value="PPM-type_phosphatase-like_dom"/>
</dbReference>
<evidence type="ECO:0000313" key="3">
    <source>
        <dbReference type="Proteomes" id="UP000441754"/>
    </source>
</evidence>
<dbReference type="Proteomes" id="UP000441754">
    <property type="component" value="Unassembled WGS sequence"/>
</dbReference>
<dbReference type="SUPFAM" id="SSF81606">
    <property type="entry name" value="PP2C-like"/>
    <property type="match status" value="1"/>
</dbReference>
<dbReference type="SMART" id="SM00331">
    <property type="entry name" value="PP2C_SIG"/>
    <property type="match status" value="1"/>
</dbReference>
<accession>A0A7K0EMN3</accession>
<feature type="domain" description="PPM-type phosphatase" evidence="1">
    <location>
        <begin position="1"/>
        <end position="253"/>
    </location>
</feature>
<keyword evidence="3" id="KW-1185">Reference proteome</keyword>
<evidence type="ECO:0000313" key="2">
    <source>
        <dbReference type="EMBL" id="MRS62972.1"/>
    </source>
</evidence>
<comment type="caution">
    <text evidence="2">The sequence shown here is derived from an EMBL/GenBank/DDBJ whole genome shotgun (WGS) entry which is preliminary data.</text>
</comment>
<dbReference type="PROSITE" id="PS51746">
    <property type="entry name" value="PPM_2"/>
    <property type="match status" value="1"/>
</dbReference>
<dbReference type="RefSeq" id="WP_154176330.1">
    <property type="nucleotide sequence ID" value="NZ_WJXZ01000009.1"/>
</dbReference>
<dbReference type="Pfam" id="PF13672">
    <property type="entry name" value="PP2C_2"/>
    <property type="match status" value="1"/>
</dbReference>
<gene>
    <name evidence="2" type="ORF">GJJ30_16860</name>
</gene>
<dbReference type="EMBL" id="WJXZ01000009">
    <property type="protein sequence ID" value="MRS62972.1"/>
    <property type="molecule type" value="Genomic_DNA"/>
</dbReference>
<proteinExistence type="predicted"/>
<sequence length="269" mass="30038">MQIQPNLPFAFSHIGQRTINQDTLYPGENAADEQTELFMVCDGMGGADKGEVASQLLCHGVADYARSMGYPVFDIVHLQAALEQVYETYYDYLNQHPLVNRMGSTLTLLQFHQHGVTVAHLGDSRIYQLREGKIIFRTKDHKQVNDMVEAGIITATQALTHPWRNRLSRAVVLNSQESPETAARAVPDLHFLTDVRAGDYFFMCTDGVLEQIDDYVLETILFGNMPDQAKVASLVAVCNEQTKDNYSGYLIGVKNVTESTAVSESRTGW</sequence>
<dbReference type="CDD" id="cd00143">
    <property type="entry name" value="PP2Cc"/>
    <property type="match status" value="1"/>
</dbReference>
<dbReference type="AlphaFoldDB" id="A0A7K0EMN3"/>
<evidence type="ECO:0000259" key="1">
    <source>
        <dbReference type="PROSITE" id="PS51746"/>
    </source>
</evidence>
<dbReference type="OrthoDB" id="9801841at2"/>
<dbReference type="Gene3D" id="3.60.40.10">
    <property type="entry name" value="PPM-type phosphatase domain"/>
    <property type="match status" value="1"/>
</dbReference>